<dbReference type="EMBL" id="JAHWGI010001029">
    <property type="protein sequence ID" value="KAK3920973.1"/>
    <property type="molecule type" value="Genomic_DNA"/>
</dbReference>
<reference evidence="1" key="1">
    <citation type="submission" date="2021-07" db="EMBL/GenBank/DDBJ databases">
        <authorList>
            <person name="Catto M.A."/>
            <person name="Jacobson A."/>
            <person name="Kennedy G."/>
            <person name="Labadie P."/>
            <person name="Hunt B.G."/>
            <person name="Srinivasan R."/>
        </authorList>
    </citation>
    <scope>NUCLEOTIDE SEQUENCE</scope>
    <source>
        <strain evidence="1">PL_HMW_Pooled</strain>
        <tissue evidence="1">Head</tissue>
    </source>
</reference>
<keyword evidence="2" id="KW-1185">Reference proteome</keyword>
<keyword evidence="1" id="KW-0808">Transferase</keyword>
<sequence length="206" mass="22889">MKSQHEICRSMSKTVSDSADCVLLQCIRKHLSKSEVTPDTADENSCNNLKKNHTGCCIRQFLGERSFQASSNSSDIMMFLKAMVVLLSSDASTASKSILNCLVPSNADATLFVKERESIADRKLPLISFSGVDVPGSETSLYVCNYGSWEQLRSLVQLVSVDYYAVFGDAHSSLKHESNQTSFMWHLKPYSIRNKHDAGKGKGHIW</sequence>
<evidence type="ECO:0000313" key="2">
    <source>
        <dbReference type="Proteomes" id="UP001219518"/>
    </source>
</evidence>
<dbReference type="GO" id="GO:0032259">
    <property type="term" value="P:methylation"/>
    <property type="evidence" value="ECO:0007669"/>
    <property type="project" value="UniProtKB-KW"/>
</dbReference>
<organism evidence="1 2">
    <name type="scientific">Frankliniella fusca</name>
    <dbReference type="NCBI Taxonomy" id="407009"/>
    <lineage>
        <taxon>Eukaryota</taxon>
        <taxon>Metazoa</taxon>
        <taxon>Ecdysozoa</taxon>
        <taxon>Arthropoda</taxon>
        <taxon>Hexapoda</taxon>
        <taxon>Insecta</taxon>
        <taxon>Pterygota</taxon>
        <taxon>Neoptera</taxon>
        <taxon>Paraneoptera</taxon>
        <taxon>Thysanoptera</taxon>
        <taxon>Terebrantia</taxon>
        <taxon>Thripoidea</taxon>
        <taxon>Thripidae</taxon>
        <taxon>Frankliniella</taxon>
    </lineage>
</organism>
<accession>A0AAE1LIK2</accession>
<dbReference type="Proteomes" id="UP001219518">
    <property type="component" value="Unassembled WGS sequence"/>
</dbReference>
<comment type="caution">
    <text evidence="1">The sequence shown here is derived from an EMBL/GenBank/DDBJ whole genome shotgun (WGS) entry which is preliminary data.</text>
</comment>
<gene>
    <name evidence="1" type="ORF">KUF71_010188</name>
</gene>
<keyword evidence="1" id="KW-0489">Methyltransferase</keyword>
<proteinExistence type="predicted"/>
<dbReference type="GO" id="GO:0008168">
    <property type="term" value="F:methyltransferase activity"/>
    <property type="evidence" value="ECO:0007669"/>
    <property type="project" value="UniProtKB-KW"/>
</dbReference>
<name>A0AAE1LIK2_9NEOP</name>
<protein>
    <submittedName>
        <fullName evidence="1">Ribosomal RNA large subunit methyltransferase K/L</fullName>
    </submittedName>
</protein>
<dbReference type="AlphaFoldDB" id="A0AAE1LIK2"/>
<reference evidence="1" key="2">
    <citation type="journal article" date="2023" name="BMC Genomics">
        <title>Pest status, molecular evolution, and epigenetic factors derived from the genome assembly of Frankliniella fusca, a thysanopteran phytovirus vector.</title>
        <authorList>
            <person name="Catto M.A."/>
            <person name="Labadie P.E."/>
            <person name="Jacobson A.L."/>
            <person name="Kennedy G.G."/>
            <person name="Srinivasan R."/>
            <person name="Hunt B.G."/>
        </authorList>
    </citation>
    <scope>NUCLEOTIDE SEQUENCE</scope>
    <source>
        <strain evidence="1">PL_HMW_Pooled</strain>
    </source>
</reference>
<evidence type="ECO:0000313" key="1">
    <source>
        <dbReference type="EMBL" id="KAK3920973.1"/>
    </source>
</evidence>